<dbReference type="InterPro" id="IPR020459">
    <property type="entry name" value="AMP-binding"/>
</dbReference>
<keyword evidence="1" id="KW-0596">Phosphopantetheine</keyword>
<dbReference type="Gene3D" id="1.10.1200.10">
    <property type="entry name" value="ACP-like"/>
    <property type="match status" value="1"/>
</dbReference>
<gene>
    <name evidence="4" type="ORF">ACFPT7_06325</name>
</gene>
<name>A0ABW1EDJ0_9BACT</name>
<reference evidence="5" key="1">
    <citation type="journal article" date="2019" name="Int. J. Syst. Evol. Microbiol.">
        <title>The Global Catalogue of Microorganisms (GCM) 10K type strain sequencing project: providing services to taxonomists for standard genome sequencing and annotation.</title>
        <authorList>
            <consortium name="The Broad Institute Genomics Platform"/>
            <consortium name="The Broad Institute Genome Sequencing Center for Infectious Disease"/>
            <person name="Wu L."/>
            <person name="Ma J."/>
        </authorList>
    </citation>
    <scope>NUCLEOTIDE SEQUENCE [LARGE SCALE GENOMIC DNA]</scope>
    <source>
        <strain evidence="5">JCM 4087</strain>
    </source>
</reference>
<evidence type="ECO:0000313" key="4">
    <source>
        <dbReference type="EMBL" id="MFC5861902.1"/>
    </source>
</evidence>
<evidence type="ECO:0000259" key="3">
    <source>
        <dbReference type="PROSITE" id="PS50075"/>
    </source>
</evidence>
<dbReference type="PROSITE" id="PS50075">
    <property type="entry name" value="CARRIER"/>
    <property type="match status" value="1"/>
</dbReference>
<comment type="caution">
    <text evidence="4">The sequence shown here is derived from an EMBL/GenBank/DDBJ whole genome shotgun (WGS) entry which is preliminary data.</text>
</comment>
<dbReference type="InterPro" id="IPR020806">
    <property type="entry name" value="PKS_PP-bd"/>
</dbReference>
<dbReference type="Pfam" id="PF13193">
    <property type="entry name" value="AMP-binding_C"/>
    <property type="match status" value="1"/>
</dbReference>
<dbReference type="Pfam" id="PF00501">
    <property type="entry name" value="AMP-binding"/>
    <property type="match status" value="1"/>
</dbReference>
<dbReference type="Gene3D" id="3.40.50.12780">
    <property type="entry name" value="N-terminal domain of ligase-like"/>
    <property type="match status" value="1"/>
</dbReference>
<dbReference type="InterPro" id="IPR036736">
    <property type="entry name" value="ACP-like_sf"/>
</dbReference>
<dbReference type="InterPro" id="IPR020845">
    <property type="entry name" value="AMP-binding_CS"/>
</dbReference>
<dbReference type="PANTHER" id="PTHR45527">
    <property type="entry name" value="NONRIBOSOMAL PEPTIDE SYNTHETASE"/>
    <property type="match status" value="1"/>
</dbReference>
<dbReference type="SUPFAM" id="SSF47336">
    <property type="entry name" value="ACP-like"/>
    <property type="match status" value="1"/>
</dbReference>
<dbReference type="SMART" id="SM00823">
    <property type="entry name" value="PKS_PP"/>
    <property type="match status" value="1"/>
</dbReference>
<evidence type="ECO:0000256" key="1">
    <source>
        <dbReference type="ARBA" id="ARBA00022450"/>
    </source>
</evidence>
<dbReference type="PRINTS" id="PR00154">
    <property type="entry name" value="AMPBINDING"/>
</dbReference>
<dbReference type="InterPro" id="IPR000873">
    <property type="entry name" value="AMP-dep_synth/lig_dom"/>
</dbReference>
<dbReference type="InterPro" id="IPR025110">
    <property type="entry name" value="AMP-bd_C"/>
</dbReference>
<dbReference type="InterPro" id="IPR010071">
    <property type="entry name" value="AA_adenyl_dom"/>
</dbReference>
<evidence type="ECO:0000313" key="5">
    <source>
        <dbReference type="Proteomes" id="UP001596091"/>
    </source>
</evidence>
<dbReference type="RefSeq" id="WP_263337705.1">
    <property type="nucleotide sequence ID" value="NZ_JAGSYH010000004.1"/>
</dbReference>
<evidence type="ECO:0000256" key="2">
    <source>
        <dbReference type="ARBA" id="ARBA00022553"/>
    </source>
</evidence>
<dbReference type="NCBIfam" id="TIGR01733">
    <property type="entry name" value="AA-adenyl-dom"/>
    <property type="match status" value="1"/>
</dbReference>
<feature type="domain" description="Carrier" evidence="3">
    <location>
        <begin position="547"/>
        <end position="622"/>
    </location>
</feature>
<dbReference type="CDD" id="cd17643">
    <property type="entry name" value="A_NRPS_Cytc1-like"/>
    <property type="match status" value="1"/>
</dbReference>
<keyword evidence="5" id="KW-1185">Reference proteome</keyword>
<accession>A0ABW1EDJ0</accession>
<dbReference type="PROSITE" id="PS00455">
    <property type="entry name" value="AMP_BINDING"/>
    <property type="match status" value="1"/>
</dbReference>
<dbReference type="EMBL" id="JBHSPH010000002">
    <property type="protein sequence ID" value="MFC5861902.1"/>
    <property type="molecule type" value="Genomic_DNA"/>
</dbReference>
<dbReference type="InterPro" id="IPR009081">
    <property type="entry name" value="PP-bd_ACP"/>
</dbReference>
<sequence length="654" mass="71816">MSLFSVEREIARFDKAKNLDGSLELGSTTLKPLWQSFDEVAQRHTERIAISMGAERLTYGELNRRSAGLTNKLRAMGVGPEVMVGVYLERSIESIVALIAILKAGGAYLPLDPAYPMERVEIILEDARPRVILSQEKLLHRLSAHEEAEVICLDAEDTWGDASDTEISDPGSTLESLAYVIYTSGSTGKPKGVMVTHGNVARLLTQTDAWFHFSEQDVWTVFHSLAFDFSVWEIWGCLLYGGRLVVVPFEVSRSPEDFYELLEREQVTVLNQTPSAFYQLINVDKVRRSPKLVLRVVVFGGEALNFRSLRPWFEIHGDRRPRLVNMYGITETTVHVTYREITADEAAEGVPSLIGVPIPDLQLHLLGENGAPVAAGEVGEICVSGAGVARGYLNRAELSAQRFVPDSFSDIPGAKLYRSGDLARYLPNGELEYLGRGDNQVKIQGFRIELGDIEAALVEHSAVREARVTTHTDTDGTKRLVAYFVAEGDVTVPAQELSRFLSEKLPPWMMPSVYIAITAFPLTAHGKVDYAALPAPILGSARDVKEAPASDWQQQVAGVWKQVLRAEHVGLDDNFFDIGGTSLLLVSVHSRLQVLLDRKIPIADLFAYTTVRTLSERLGGAASAVSSGNVAAQSLAQKQRAAFAKARAAKKATA</sequence>
<dbReference type="PANTHER" id="PTHR45527:SF14">
    <property type="entry name" value="PLIPASTATIN SYNTHASE SUBUNIT B"/>
    <property type="match status" value="1"/>
</dbReference>
<keyword evidence="2" id="KW-0597">Phosphoprotein</keyword>
<dbReference type="SUPFAM" id="SSF56801">
    <property type="entry name" value="Acetyl-CoA synthetase-like"/>
    <property type="match status" value="1"/>
</dbReference>
<dbReference type="InterPro" id="IPR042099">
    <property type="entry name" value="ANL_N_sf"/>
</dbReference>
<organism evidence="4 5">
    <name type="scientific">Acidicapsa dinghuensis</name>
    <dbReference type="NCBI Taxonomy" id="2218256"/>
    <lineage>
        <taxon>Bacteria</taxon>
        <taxon>Pseudomonadati</taxon>
        <taxon>Acidobacteriota</taxon>
        <taxon>Terriglobia</taxon>
        <taxon>Terriglobales</taxon>
        <taxon>Acidobacteriaceae</taxon>
        <taxon>Acidicapsa</taxon>
    </lineage>
</organism>
<proteinExistence type="predicted"/>
<dbReference type="Proteomes" id="UP001596091">
    <property type="component" value="Unassembled WGS sequence"/>
</dbReference>
<protein>
    <submittedName>
        <fullName evidence="4">Amino acid adenylation domain-containing protein</fullName>
    </submittedName>
</protein>
<dbReference type="Gene3D" id="3.30.300.30">
    <property type="match status" value="1"/>
</dbReference>
<dbReference type="InterPro" id="IPR045851">
    <property type="entry name" value="AMP-bd_C_sf"/>
</dbReference>
<dbReference type="Pfam" id="PF00550">
    <property type="entry name" value="PP-binding"/>
    <property type="match status" value="1"/>
</dbReference>